<dbReference type="RefSeq" id="WP_209891385.1">
    <property type="nucleotide sequence ID" value="NZ_JAGGMR010000001.1"/>
</dbReference>
<accession>A0ABS4QHY9</accession>
<dbReference type="InterPro" id="IPR032710">
    <property type="entry name" value="NTF2-like_dom_sf"/>
</dbReference>
<gene>
    <name evidence="2" type="ORF">BJ987_003676</name>
</gene>
<sequence length="127" mass="13643">MTGAPDPAAEIHAVARDWAAAMVSNDPERIGGFMADEWVIVSDTGISTRAEFLALIGSGGLTHSAMDEVGEARVEVYGDTGVYTARVTNTAHYQGKRFDADEWTTDVFVRGASGWRCVHSHVTTVRG</sequence>
<name>A0ABS4QHY9_9NOCA</name>
<dbReference type="Pfam" id="PF14534">
    <property type="entry name" value="DUF4440"/>
    <property type="match status" value="1"/>
</dbReference>
<comment type="caution">
    <text evidence="2">The sequence shown here is derived from an EMBL/GenBank/DDBJ whole genome shotgun (WGS) entry which is preliminary data.</text>
</comment>
<evidence type="ECO:0000313" key="3">
    <source>
        <dbReference type="Proteomes" id="UP001519325"/>
    </source>
</evidence>
<evidence type="ECO:0000259" key="1">
    <source>
        <dbReference type="Pfam" id="PF14534"/>
    </source>
</evidence>
<reference evidence="2 3" key="1">
    <citation type="submission" date="2021-03" db="EMBL/GenBank/DDBJ databases">
        <title>Sequencing the genomes of 1000 actinobacteria strains.</title>
        <authorList>
            <person name="Klenk H.-P."/>
        </authorList>
    </citation>
    <scope>NUCLEOTIDE SEQUENCE [LARGE SCALE GENOMIC DNA]</scope>
    <source>
        <strain evidence="2 3">DSM 45516</strain>
    </source>
</reference>
<proteinExistence type="predicted"/>
<dbReference type="InterPro" id="IPR027843">
    <property type="entry name" value="DUF4440"/>
</dbReference>
<dbReference type="Proteomes" id="UP001519325">
    <property type="component" value="Unassembled WGS sequence"/>
</dbReference>
<feature type="domain" description="DUF4440" evidence="1">
    <location>
        <begin position="11"/>
        <end position="117"/>
    </location>
</feature>
<dbReference type="SUPFAM" id="SSF54427">
    <property type="entry name" value="NTF2-like"/>
    <property type="match status" value="1"/>
</dbReference>
<evidence type="ECO:0000313" key="2">
    <source>
        <dbReference type="EMBL" id="MBP2190775.1"/>
    </source>
</evidence>
<dbReference type="Gene3D" id="3.10.450.50">
    <property type="match status" value="1"/>
</dbReference>
<organism evidence="2 3">
    <name type="scientific">Nocardia goodfellowii</name>
    <dbReference type="NCBI Taxonomy" id="882446"/>
    <lineage>
        <taxon>Bacteria</taxon>
        <taxon>Bacillati</taxon>
        <taxon>Actinomycetota</taxon>
        <taxon>Actinomycetes</taxon>
        <taxon>Mycobacteriales</taxon>
        <taxon>Nocardiaceae</taxon>
        <taxon>Nocardia</taxon>
    </lineage>
</organism>
<keyword evidence="3" id="KW-1185">Reference proteome</keyword>
<protein>
    <submittedName>
        <fullName evidence="2">Ketosteroid isomerase-like protein</fullName>
    </submittedName>
</protein>
<dbReference type="EMBL" id="JAGGMR010000001">
    <property type="protein sequence ID" value="MBP2190775.1"/>
    <property type="molecule type" value="Genomic_DNA"/>
</dbReference>